<feature type="compositionally biased region" description="Basic and acidic residues" evidence="1">
    <location>
        <begin position="146"/>
        <end position="242"/>
    </location>
</feature>
<dbReference type="RefSeq" id="XP_013403246.1">
    <property type="nucleotide sequence ID" value="XM_013547792.1"/>
</dbReference>
<evidence type="ECO:0000256" key="1">
    <source>
        <dbReference type="SAM" id="MobiDB-lite"/>
    </source>
</evidence>
<evidence type="ECO:0000313" key="2">
    <source>
        <dbReference type="Proteomes" id="UP000085678"/>
    </source>
</evidence>
<dbReference type="STRING" id="7574.A0A1S3IZ33"/>
<gene>
    <name evidence="3" type="primary">LOC106168648</name>
</gene>
<dbReference type="GeneID" id="106168648"/>
<protein>
    <submittedName>
        <fullName evidence="3">Serine/threonine-protein kinase fray2-like</fullName>
    </submittedName>
</protein>
<accession>A0A1S3IZ33</accession>
<evidence type="ECO:0000313" key="3">
    <source>
        <dbReference type="RefSeq" id="XP_013403246.1"/>
    </source>
</evidence>
<feature type="compositionally biased region" description="Pro residues" evidence="1">
    <location>
        <begin position="124"/>
        <end position="137"/>
    </location>
</feature>
<dbReference type="Proteomes" id="UP000085678">
    <property type="component" value="Unplaced"/>
</dbReference>
<proteinExistence type="predicted"/>
<reference evidence="3" key="1">
    <citation type="submission" date="2025-08" db="UniProtKB">
        <authorList>
            <consortium name="RefSeq"/>
        </authorList>
    </citation>
    <scope>IDENTIFICATION</scope>
    <source>
        <tissue evidence="3">Gonads</tissue>
    </source>
</reference>
<name>A0A1S3IZ33_LINAN</name>
<feature type="region of interest" description="Disordered" evidence="1">
    <location>
        <begin position="100"/>
        <end position="268"/>
    </location>
</feature>
<dbReference type="InParanoid" id="A0A1S3IZ33"/>
<feature type="compositionally biased region" description="Low complexity" evidence="1">
    <location>
        <begin position="101"/>
        <end position="112"/>
    </location>
</feature>
<keyword evidence="2" id="KW-1185">Reference proteome</keyword>
<sequence length="430" mass="50062">MWSRVIWEEDNVEVEEVIPSHWVVDDAVLWPPNVTNLGAMRAITERWVPENTWIKYPLVRVKKSSDNKKDCETVNITCTEDTDEEDLGVFRKRIPKKKTFGSEFTTGGSSSEAANMDRRVPPRTISPPPRSPTPPDRSVPVGRRSRSSDRVGRRSRSRDRFGRRSRSSDRVGRRSRSSDRVGRRSRSRDRVGRRSRSSDRVGRCSRSSDRVGRCSRSRDHVGRRSRSRDRVGRRSRSSDRMAQRSMSMSRGGHHSRSSPIPRRSTFPMSEERFQRRVLYILAEIRDLMKKNQSNNNTEMRTMQMQQHDTMDSFSEFDNALKDREEYDICKATVAAIGGINMCDHTKKAMQRCMTNRIMSTMNFSGKKNKFPFGHTNFCRVIKDVMMSKYRSTEKEVSDSIVSKMGTRKKRWRRKKVAIGKLNYYFCEGRC</sequence>
<organism evidence="2 3">
    <name type="scientific">Lingula anatina</name>
    <name type="common">Brachiopod</name>
    <name type="synonym">Lingula unguis</name>
    <dbReference type="NCBI Taxonomy" id="7574"/>
    <lineage>
        <taxon>Eukaryota</taxon>
        <taxon>Metazoa</taxon>
        <taxon>Spiralia</taxon>
        <taxon>Lophotrochozoa</taxon>
        <taxon>Brachiopoda</taxon>
        <taxon>Linguliformea</taxon>
        <taxon>Lingulata</taxon>
        <taxon>Lingulida</taxon>
        <taxon>Linguloidea</taxon>
        <taxon>Lingulidae</taxon>
        <taxon>Lingula</taxon>
    </lineage>
</organism>
<dbReference type="KEGG" id="lak:106168648"/>
<dbReference type="OrthoDB" id="6159055at2759"/>
<dbReference type="AlphaFoldDB" id="A0A1S3IZ33"/>